<reference evidence="1" key="1">
    <citation type="submission" date="2020-05" db="EMBL/GenBank/DDBJ databases">
        <authorList>
            <person name="Chiriac C."/>
            <person name="Salcher M."/>
            <person name="Ghai R."/>
            <person name="Kavagutti S V."/>
        </authorList>
    </citation>
    <scope>NUCLEOTIDE SEQUENCE</scope>
</reference>
<accession>A0A6J7XDX1</accession>
<sequence>METKPEEASRFLTSVFGHYTEGVIEIRSIHKKRGIRRDWIPLPYGLSPRSCKHYGKMVSGYALQGFDVYVSVLPRTGTDNSGRSGVCSIGAVWVDMDLKVQGADVSLLEHTDVIVATGNGYHGYKLLERPKLIKSEKERALYESKVYAFSESILPGLDNVSNLDRILRIPGTLNWKSEDPKPVKLIRSTAPPLLSFRSAGGWKPEIDIPGLDDIHILALEGRLGTLSPPLRLPSGRDVYDLDNAVSSCYDYIQLYRHNPIRYDYLLQIARQDMPLIMDYLVGGNDVR</sequence>
<evidence type="ECO:0000313" key="1">
    <source>
        <dbReference type="EMBL" id="CAB5226051.1"/>
    </source>
</evidence>
<proteinExistence type="predicted"/>
<protein>
    <submittedName>
        <fullName evidence="1">Uncharacterized protein</fullName>
    </submittedName>
</protein>
<organism evidence="1">
    <name type="scientific">uncultured Caudovirales phage</name>
    <dbReference type="NCBI Taxonomy" id="2100421"/>
    <lineage>
        <taxon>Viruses</taxon>
        <taxon>Duplodnaviria</taxon>
        <taxon>Heunggongvirae</taxon>
        <taxon>Uroviricota</taxon>
        <taxon>Caudoviricetes</taxon>
        <taxon>Peduoviridae</taxon>
        <taxon>Maltschvirus</taxon>
        <taxon>Maltschvirus maltsch</taxon>
    </lineage>
</organism>
<dbReference type="EMBL" id="LR798355">
    <property type="protein sequence ID" value="CAB5226051.1"/>
    <property type="molecule type" value="Genomic_DNA"/>
</dbReference>
<gene>
    <name evidence="1" type="ORF">UFOVP757_32</name>
</gene>
<name>A0A6J7XDX1_9CAUD</name>